<dbReference type="iPTMnet" id="B9FQH3"/>
<dbReference type="SUPFAM" id="SSF57850">
    <property type="entry name" value="RING/U-box"/>
    <property type="match status" value="1"/>
</dbReference>
<dbReference type="Gene3D" id="1.10.1040.10">
    <property type="entry name" value="N-(1-d-carboxylethyl)-l-norvaline Dehydrogenase, domain 2"/>
    <property type="match status" value="1"/>
</dbReference>
<evidence type="ECO:0000256" key="2">
    <source>
        <dbReference type="ARBA" id="ARBA00005109"/>
    </source>
</evidence>
<dbReference type="PROSITE" id="PS51292">
    <property type="entry name" value="ZF_RING_CH"/>
    <property type="match status" value="1"/>
</dbReference>
<evidence type="ECO:0000256" key="16">
    <source>
        <dbReference type="SAM" id="Phobius"/>
    </source>
</evidence>
<keyword evidence="12" id="KW-0496">Mitochondrion</keyword>
<feature type="compositionally biased region" description="Low complexity" evidence="15">
    <location>
        <begin position="9"/>
        <end position="23"/>
    </location>
</feature>
<dbReference type="PANTHER" id="PTHR46158:SF2">
    <property type="entry name" value="OS02G0165000 PROTEIN"/>
    <property type="match status" value="1"/>
</dbReference>
<keyword evidence="6" id="KW-0479">Metal-binding</keyword>
<dbReference type="GO" id="GO:0050661">
    <property type="term" value="F:NADP binding"/>
    <property type="evidence" value="ECO:0007669"/>
    <property type="project" value="InterPro"/>
</dbReference>
<feature type="region of interest" description="Disordered" evidence="15">
    <location>
        <begin position="447"/>
        <end position="476"/>
    </location>
</feature>
<dbReference type="NCBIfam" id="TIGR01692">
    <property type="entry name" value="HIBADH"/>
    <property type="match status" value="1"/>
</dbReference>
<dbReference type="FunFam" id="1.10.1040.10:FF:000006">
    <property type="entry name" value="3-hydroxyisobutyrate dehydrogenase"/>
    <property type="match status" value="1"/>
</dbReference>
<evidence type="ECO:0000259" key="17">
    <source>
        <dbReference type="PROSITE" id="PS51292"/>
    </source>
</evidence>
<dbReference type="InterPro" id="IPR029154">
    <property type="entry name" value="HIBADH-like_NADP-bd"/>
</dbReference>
<dbReference type="UniPathway" id="UPA00362"/>
<keyword evidence="8" id="KW-0862">Zinc</keyword>
<feature type="region of interest" description="Disordered" evidence="15">
    <location>
        <begin position="1"/>
        <end position="100"/>
    </location>
</feature>
<dbReference type="InterPro" id="IPR006115">
    <property type="entry name" value="6PGDH_NADP-bd"/>
</dbReference>
<evidence type="ECO:0000256" key="14">
    <source>
        <dbReference type="RuleBase" id="RU910714"/>
    </source>
</evidence>
<feature type="compositionally biased region" description="Polar residues" evidence="15">
    <location>
        <begin position="24"/>
        <end position="39"/>
    </location>
</feature>
<dbReference type="Pfam" id="PF14833">
    <property type="entry name" value="NAD_binding_11"/>
    <property type="match status" value="1"/>
</dbReference>
<dbReference type="InterPro" id="IPR013083">
    <property type="entry name" value="Znf_RING/FYVE/PHD"/>
</dbReference>
<reference evidence="18" key="2">
    <citation type="submission" date="2008-12" db="EMBL/GenBank/DDBJ databases">
        <title>Improved gene annotation of the rice (Oryza sativa) genomes.</title>
        <authorList>
            <person name="Wang J."/>
            <person name="Li R."/>
            <person name="Fan W."/>
            <person name="Huang Q."/>
            <person name="Zhang J."/>
            <person name="Zhou Y."/>
            <person name="Hu Y."/>
            <person name="Zi S."/>
            <person name="Li J."/>
            <person name="Ni P."/>
            <person name="Zheng H."/>
            <person name="Zhang Y."/>
            <person name="Zhao M."/>
            <person name="Hao Q."/>
            <person name="McDermott J."/>
            <person name="Samudrala R."/>
            <person name="Kristiansen K."/>
            <person name="Wong G.K.-S."/>
        </authorList>
    </citation>
    <scope>NUCLEOTIDE SEQUENCE</scope>
</reference>
<evidence type="ECO:0000256" key="11">
    <source>
        <dbReference type="ARBA" id="ARBA00023027"/>
    </source>
</evidence>
<protein>
    <recommendedName>
        <fullName evidence="4 14">3-hydroxyisobutyrate dehydrogenase</fullName>
        <shortName evidence="14">HIBADH</shortName>
        <ecNumber evidence="4 14">1.1.1.31</ecNumber>
    </recommendedName>
</protein>
<dbReference type="InterPro" id="IPR008927">
    <property type="entry name" value="6-PGluconate_DH-like_C_sf"/>
</dbReference>
<dbReference type="GO" id="GO:0008270">
    <property type="term" value="F:zinc ion binding"/>
    <property type="evidence" value="ECO:0007669"/>
    <property type="project" value="UniProtKB-KW"/>
</dbReference>
<keyword evidence="16" id="KW-1133">Transmembrane helix</keyword>
<dbReference type="InterPro" id="IPR011548">
    <property type="entry name" value="HIBADH"/>
</dbReference>
<keyword evidence="9" id="KW-0809">Transit peptide</keyword>
<feature type="region of interest" description="Disordered" evidence="15">
    <location>
        <begin position="142"/>
        <end position="165"/>
    </location>
</feature>
<reference evidence="18" key="1">
    <citation type="journal article" date="2005" name="PLoS Biol.">
        <title>The genomes of Oryza sativa: a history of duplications.</title>
        <authorList>
            <person name="Yu J."/>
            <person name="Wang J."/>
            <person name="Lin W."/>
            <person name="Li S."/>
            <person name="Li H."/>
            <person name="Zhou J."/>
            <person name="Ni P."/>
            <person name="Dong W."/>
            <person name="Hu S."/>
            <person name="Zeng C."/>
            <person name="Zhang J."/>
            <person name="Zhang Y."/>
            <person name="Li R."/>
            <person name="Xu Z."/>
            <person name="Li S."/>
            <person name="Li X."/>
            <person name="Zheng H."/>
            <person name="Cong L."/>
            <person name="Lin L."/>
            <person name="Yin J."/>
            <person name="Geng J."/>
            <person name="Li G."/>
            <person name="Shi J."/>
            <person name="Liu J."/>
            <person name="Lv H."/>
            <person name="Li J."/>
            <person name="Wang J."/>
            <person name="Deng Y."/>
            <person name="Ran L."/>
            <person name="Shi X."/>
            <person name="Wang X."/>
            <person name="Wu Q."/>
            <person name="Li C."/>
            <person name="Ren X."/>
            <person name="Wang J."/>
            <person name="Wang X."/>
            <person name="Li D."/>
            <person name="Liu D."/>
            <person name="Zhang X."/>
            <person name="Ji Z."/>
            <person name="Zhao W."/>
            <person name="Sun Y."/>
            <person name="Zhang Z."/>
            <person name="Bao J."/>
            <person name="Han Y."/>
            <person name="Dong L."/>
            <person name="Ji J."/>
            <person name="Chen P."/>
            <person name="Wu S."/>
            <person name="Liu J."/>
            <person name="Xiao Y."/>
            <person name="Bu D."/>
            <person name="Tan J."/>
            <person name="Yang L."/>
            <person name="Ye C."/>
            <person name="Zhang J."/>
            <person name="Xu J."/>
            <person name="Zhou Y."/>
            <person name="Yu Y."/>
            <person name="Zhang B."/>
            <person name="Zhuang S."/>
            <person name="Wei H."/>
            <person name="Liu B."/>
            <person name="Lei M."/>
            <person name="Yu H."/>
            <person name="Li Y."/>
            <person name="Xu H."/>
            <person name="Wei S."/>
            <person name="He X."/>
            <person name="Fang L."/>
            <person name="Zhang Z."/>
            <person name="Zhang Y."/>
            <person name="Huang X."/>
            <person name="Su Z."/>
            <person name="Tong W."/>
            <person name="Li J."/>
            <person name="Tong Z."/>
            <person name="Li S."/>
            <person name="Ye J."/>
            <person name="Wang L."/>
            <person name="Fang L."/>
            <person name="Lei T."/>
            <person name="Chen C."/>
            <person name="Chen H."/>
            <person name="Xu Z."/>
            <person name="Li H."/>
            <person name="Huang H."/>
            <person name="Zhang F."/>
            <person name="Xu H."/>
            <person name="Li N."/>
            <person name="Zhao C."/>
            <person name="Li S."/>
            <person name="Dong L."/>
            <person name="Huang Y."/>
            <person name="Li L."/>
            <person name="Xi Y."/>
            <person name="Qi Q."/>
            <person name="Li W."/>
            <person name="Zhang B."/>
            <person name="Hu W."/>
            <person name="Zhang Y."/>
            <person name="Tian X."/>
            <person name="Jiao Y."/>
            <person name="Liang X."/>
            <person name="Jin J."/>
            <person name="Gao L."/>
            <person name="Zheng W."/>
            <person name="Hao B."/>
            <person name="Liu S."/>
            <person name="Wang W."/>
            <person name="Yuan L."/>
            <person name="Cao M."/>
            <person name="McDermott J."/>
            <person name="Samudrala R."/>
            <person name="Wang J."/>
            <person name="Wong G.K."/>
            <person name="Yang H."/>
        </authorList>
    </citation>
    <scope>NUCLEOTIDE SEQUENCE [LARGE SCALE GENOMIC DNA]</scope>
</reference>
<feature type="transmembrane region" description="Helical" evidence="16">
    <location>
        <begin position="329"/>
        <end position="349"/>
    </location>
</feature>
<comment type="subcellular location">
    <subcellularLocation>
        <location evidence="1">Mitochondrion</location>
    </subcellularLocation>
</comment>
<name>B9FQH3_ORYSJ</name>
<dbReference type="PROSITE" id="PS00895">
    <property type="entry name" value="3_HYDROXYISOBUT_DH"/>
    <property type="match status" value="1"/>
</dbReference>
<keyword evidence="5 14" id="KW-0101">Branched-chain amino acid catabolism</keyword>
<feature type="compositionally biased region" description="Polar residues" evidence="15">
    <location>
        <begin position="147"/>
        <end position="165"/>
    </location>
</feature>
<dbReference type="SUPFAM" id="SSF48179">
    <property type="entry name" value="6-phosphogluconate dehydrogenase C-terminal domain-like"/>
    <property type="match status" value="1"/>
</dbReference>
<feature type="domain" description="RING-CH-type" evidence="17">
    <location>
        <begin position="233"/>
        <end position="295"/>
    </location>
</feature>
<dbReference type="Proteomes" id="UP000007752">
    <property type="component" value="Chromosome 6"/>
</dbReference>
<sequence length="791" mass="85465">MDKAEEGQSSEPADSAAPAQDDSVQTASGHNSRRPNLSLQIPARTLDNQIGTSARINISPSPSSTRAGLPPRPNSTRTKSSLKSIIPQQSFRARSSAQEGDRAILLVPGTPSEGQQDNTSTLRSFSFRKVINSLSAKRTHSLPVTPIATSDKTSSPANQINNLPTTDDQDVQARIRRSLSVPGNRKNRSLRRADSLGVIRVIPTTPRPIPVNTTASSDGIEETVDVPGDGGKDIPEEEAVCRICLVELNEGGETLKMECSCKGELALAHQDCAVKWFSIKGNKICDVCKQEVQNLPVTLLRIPTQTANRRVTNGAHQRASQQYRFWQDIPILVMVSMLAYFCFLEQLLVTDLLSHALAISLPFSCVLGLLSSMIASTMVTKSYLWAYASFQFAIVILFAHIFYNVLKVNPVLAVLLSSFTGFGIAISANSMLVEYLRWRSRRNQQLAQTVDDGQRQEPGSNAVNENNGDRQQAQHRESGDNINVGFIGLGNMGAHMARNLVMAGYKVTVHDVNENTMKKFSDDGIPTKLSPLEVSKSSDVVITMLPSSAHVLDVYNGRNGLLANGGCLGPWLYIDSSTVDPQTSRKISMDISRCTLKEKKAYAEKPMMLDAPVSGGVPAAEAGKLTFMVGGSEEAYLAAKPLLLSMGKKTIYCGGAGNGSVAKICNNMAMAISMLGVSEAFALGQNLGIKASVLTDIFNCSSARCWSSDTYNPVPGVMMDVPSSRNYDGGFTSKLMTKDLDLAMASASGVGFNCPFGSQALEIYRKLCADGCELKDFSCAFRHNYAGKDEN</sequence>
<feature type="transmembrane region" description="Helical" evidence="16">
    <location>
        <begin position="355"/>
        <end position="376"/>
    </location>
</feature>
<feature type="compositionally biased region" description="Polar residues" evidence="15">
    <location>
        <begin position="46"/>
        <end position="66"/>
    </location>
</feature>
<keyword evidence="10 14" id="KW-0560">Oxidoreductase</keyword>
<dbReference type="SMART" id="SM00744">
    <property type="entry name" value="RINGv"/>
    <property type="match status" value="1"/>
</dbReference>
<dbReference type="AlphaFoldDB" id="B9FQH3"/>
<keyword evidence="16" id="KW-0472">Membrane</keyword>
<keyword evidence="16" id="KW-0812">Transmembrane</keyword>
<dbReference type="GO" id="GO:0051287">
    <property type="term" value="F:NAD binding"/>
    <property type="evidence" value="ECO:0007669"/>
    <property type="project" value="InterPro"/>
</dbReference>
<evidence type="ECO:0000256" key="3">
    <source>
        <dbReference type="ARBA" id="ARBA00006013"/>
    </source>
</evidence>
<dbReference type="InterPro" id="IPR036291">
    <property type="entry name" value="NAD(P)-bd_dom_sf"/>
</dbReference>
<comment type="pathway">
    <text evidence="2 14">Amino-acid degradation; L-valine degradation.</text>
</comment>
<evidence type="ECO:0000256" key="12">
    <source>
        <dbReference type="ARBA" id="ARBA00023128"/>
    </source>
</evidence>
<evidence type="ECO:0000256" key="6">
    <source>
        <dbReference type="ARBA" id="ARBA00022723"/>
    </source>
</evidence>
<evidence type="ECO:0000256" key="13">
    <source>
        <dbReference type="ARBA" id="ARBA00049197"/>
    </source>
</evidence>
<dbReference type="PANTHER" id="PTHR46158">
    <property type="entry name" value="OS02G0165000 PROTEIN"/>
    <property type="match status" value="1"/>
</dbReference>
<evidence type="ECO:0000256" key="1">
    <source>
        <dbReference type="ARBA" id="ARBA00004173"/>
    </source>
</evidence>
<evidence type="ECO:0000313" key="18">
    <source>
        <dbReference type="EMBL" id="EEE66215.1"/>
    </source>
</evidence>
<gene>
    <name evidence="18" type="ORF">OsJ_22354</name>
</gene>
<dbReference type="Gene3D" id="3.30.40.10">
    <property type="entry name" value="Zinc/RING finger domain, C3HC4 (zinc finger)"/>
    <property type="match status" value="1"/>
</dbReference>
<comment type="similarity">
    <text evidence="3">Belongs to the HIBADH-related family. 3-hydroxyisobutyrate dehydrogenase subfamily.</text>
</comment>
<dbReference type="InterPro" id="IPR013328">
    <property type="entry name" value="6PGD_dom2"/>
</dbReference>
<dbReference type="EC" id="1.1.1.31" evidence="4 14"/>
<dbReference type="FunFam" id="3.40.50.720:FF:000119">
    <property type="entry name" value="3-hydroxyisobutyrate dehydrogenase"/>
    <property type="match status" value="1"/>
</dbReference>
<feature type="compositionally biased region" description="Polar residues" evidence="15">
    <location>
        <begin position="74"/>
        <end position="98"/>
    </location>
</feature>
<dbReference type="PlantReactome" id="R-OSA-1119479">
    <property type="pathway name" value="Valine degradation"/>
</dbReference>
<dbReference type="GO" id="GO:0005739">
    <property type="term" value="C:mitochondrion"/>
    <property type="evidence" value="ECO:0007669"/>
    <property type="project" value="UniProtKB-SubCell"/>
</dbReference>
<evidence type="ECO:0000256" key="5">
    <source>
        <dbReference type="ARBA" id="ARBA00022456"/>
    </source>
</evidence>
<dbReference type="EMBL" id="CM000143">
    <property type="protein sequence ID" value="EEE66215.1"/>
    <property type="molecule type" value="Genomic_DNA"/>
</dbReference>
<dbReference type="CDD" id="cd16495">
    <property type="entry name" value="RING_CH-C4HC3_MARCH"/>
    <property type="match status" value="1"/>
</dbReference>
<dbReference type="SUPFAM" id="SSF51735">
    <property type="entry name" value="NAD(P)-binding Rossmann-fold domains"/>
    <property type="match status" value="1"/>
</dbReference>
<dbReference type="InterPro" id="IPR002204">
    <property type="entry name" value="3-OH-isobutyrate_DH-rel_CS"/>
</dbReference>
<accession>B9FQH3</accession>
<keyword evidence="7" id="KW-0863">Zinc-finger</keyword>
<evidence type="ECO:0000256" key="4">
    <source>
        <dbReference type="ARBA" id="ARBA00012991"/>
    </source>
</evidence>
<keyword evidence="11 14" id="KW-0520">NAD</keyword>
<feature type="compositionally biased region" description="Polar residues" evidence="15">
    <location>
        <begin position="457"/>
        <end position="471"/>
    </location>
</feature>
<evidence type="ECO:0000256" key="8">
    <source>
        <dbReference type="ARBA" id="ARBA00022833"/>
    </source>
</evidence>
<dbReference type="Pfam" id="PF12906">
    <property type="entry name" value="RINGv"/>
    <property type="match status" value="1"/>
</dbReference>
<dbReference type="GO" id="GO:0006574">
    <property type="term" value="P:L-valine catabolic process"/>
    <property type="evidence" value="ECO:0007669"/>
    <property type="project" value="UniProtKB-UniPathway"/>
</dbReference>
<evidence type="ECO:0000256" key="9">
    <source>
        <dbReference type="ARBA" id="ARBA00022946"/>
    </source>
</evidence>
<dbReference type="InterPro" id="IPR011016">
    <property type="entry name" value="Znf_RING-CH"/>
</dbReference>
<feature type="transmembrane region" description="Helical" evidence="16">
    <location>
        <begin position="411"/>
        <end position="433"/>
    </location>
</feature>
<proteinExistence type="inferred from homology"/>
<dbReference type="Pfam" id="PF03446">
    <property type="entry name" value="NAD_binding_2"/>
    <property type="match status" value="1"/>
</dbReference>
<comment type="catalytic activity">
    <reaction evidence="13 14">
        <text>3-hydroxy-2-methylpropanoate + NAD(+) = 2-methyl-3-oxopropanoate + NADH + H(+)</text>
        <dbReference type="Rhea" id="RHEA:17681"/>
        <dbReference type="ChEBI" id="CHEBI:11805"/>
        <dbReference type="ChEBI" id="CHEBI:15378"/>
        <dbReference type="ChEBI" id="CHEBI:57540"/>
        <dbReference type="ChEBI" id="CHEBI:57700"/>
        <dbReference type="ChEBI" id="CHEBI:57945"/>
        <dbReference type="EC" id="1.1.1.31"/>
    </reaction>
</comment>
<organism evidence="18">
    <name type="scientific">Oryza sativa subsp. japonica</name>
    <name type="common">Rice</name>
    <dbReference type="NCBI Taxonomy" id="39947"/>
    <lineage>
        <taxon>Eukaryota</taxon>
        <taxon>Viridiplantae</taxon>
        <taxon>Streptophyta</taxon>
        <taxon>Embryophyta</taxon>
        <taxon>Tracheophyta</taxon>
        <taxon>Spermatophyta</taxon>
        <taxon>Magnoliopsida</taxon>
        <taxon>Liliopsida</taxon>
        <taxon>Poales</taxon>
        <taxon>Poaceae</taxon>
        <taxon>BOP clade</taxon>
        <taxon>Oryzoideae</taxon>
        <taxon>Oryzeae</taxon>
        <taxon>Oryzinae</taxon>
        <taxon>Oryza</taxon>
        <taxon>Oryza sativa</taxon>
    </lineage>
</organism>
<dbReference type="GO" id="GO:0008442">
    <property type="term" value="F:3-hydroxyisobutyrate dehydrogenase activity"/>
    <property type="evidence" value="ECO:0007669"/>
    <property type="project" value="UniProtKB-EC"/>
</dbReference>
<evidence type="ECO:0000256" key="7">
    <source>
        <dbReference type="ARBA" id="ARBA00022771"/>
    </source>
</evidence>
<dbReference type="Gene3D" id="3.40.50.720">
    <property type="entry name" value="NAD(P)-binding Rossmann-like Domain"/>
    <property type="match status" value="1"/>
</dbReference>
<evidence type="ECO:0000256" key="15">
    <source>
        <dbReference type="SAM" id="MobiDB-lite"/>
    </source>
</evidence>
<feature type="transmembrane region" description="Helical" evidence="16">
    <location>
        <begin position="383"/>
        <end position="405"/>
    </location>
</feature>
<evidence type="ECO:0000256" key="10">
    <source>
        <dbReference type="ARBA" id="ARBA00023002"/>
    </source>
</evidence>